<feature type="non-terminal residue" evidence="1">
    <location>
        <position position="34"/>
    </location>
</feature>
<sequence length="34" mass="3565">MAPRSKDEQRRFGKIAIAGITFQAGAAAVDSSTI</sequence>
<dbReference type="EMBL" id="UINC01231440">
    <property type="protein sequence ID" value="SVE63971.1"/>
    <property type="molecule type" value="Genomic_DNA"/>
</dbReference>
<protein>
    <submittedName>
        <fullName evidence="1">Uncharacterized protein</fullName>
    </submittedName>
</protein>
<gene>
    <name evidence="1" type="ORF">METZ01_LOCUS516825</name>
</gene>
<evidence type="ECO:0000313" key="1">
    <source>
        <dbReference type="EMBL" id="SVE63971.1"/>
    </source>
</evidence>
<reference evidence="1" key="1">
    <citation type="submission" date="2018-05" db="EMBL/GenBank/DDBJ databases">
        <authorList>
            <person name="Lanie J.A."/>
            <person name="Ng W.-L."/>
            <person name="Kazmierczak K.M."/>
            <person name="Andrzejewski T.M."/>
            <person name="Davidsen T.M."/>
            <person name="Wayne K.J."/>
            <person name="Tettelin H."/>
            <person name="Glass J.I."/>
            <person name="Rusch D."/>
            <person name="Podicherti R."/>
            <person name="Tsui H.-C.T."/>
            <person name="Winkler M.E."/>
        </authorList>
    </citation>
    <scope>NUCLEOTIDE SEQUENCE</scope>
</reference>
<name>A0A383F4R5_9ZZZZ</name>
<proteinExistence type="predicted"/>
<dbReference type="AlphaFoldDB" id="A0A383F4R5"/>
<organism evidence="1">
    <name type="scientific">marine metagenome</name>
    <dbReference type="NCBI Taxonomy" id="408172"/>
    <lineage>
        <taxon>unclassified sequences</taxon>
        <taxon>metagenomes</taxon>
        <taxon>ecological metagenomes</taxon>
    </lineage>
</organism>
<accession>A0A383F4R5</accession>